<feature type="region of interest" description="Disordered" evidence="3">
    <location>
        <begin position="279"/>
        <end position="301"/>
    </location>
</feature>
<evidence type="ECO:0000256" key="3">
    <source>
        <dbReference type="SAM" id="MobiDB-lite"/>
    </source>
</evidence>
<proteinExistence type="predicted"/>
<dbReference type="Gene3D" id="1.20.1270.60">
    <property type="entry name" value="Arfaptin homology (AH) domain/BAR domain"/>
    <property type="match status" value="1"/>
</dbReference>
<dbReference type="PROSITE" id="PS50002">
    <property type="entry name" value="SH3"/>
    <property type="match status" value="1"/>
</dbReference>
<keyword evidence="1 2" id="KW-0728">SH3 domain</keyword>
<dbReference type="Gene3D" id="2.30.30.40">
    <property type="entry name" value="SH3 Domains"/>
    <property type="match status" value="1"/>
</dbReference>
<sequence>MQSMQRQFGKLRNKGPGDNAKVSVLLNDYEDADKVLVKVIDGTKSWRESWLSLVLSQLAIVTEFYTLYDPIVGASDGHGRDTVPTPELQLNRTFKLRQAYEDLKNELMEEIGQIEERIIKPATDARDCIAPIRKTIKKRENKRLDLERCQDKVNKSQRKVSRTPKEESALGKAEDELAQLANEFSIADTHLRETLPPIITAAFGLIPPLLGSHVLIQNRLLGLYYTTLHTYCEELGFPSPAPPMDEVVADWNSDFKPVQREVESIGCIARGKAVHLSMDLGADGQPRQPSTSPQSANPLKLGFRRSTSGLISSGSNVNEMAHRQTLRIPSTSSIPVSPGGQNHSPQLSPNYTPRRPDYLAPTDFTTATVLGQSPGASPNSLRPRPDYFNDNRRPSTASLASNMSQLSLTLTNGGSSASAAAAAKKKPPPPPPPKRVPSTQPEEYVVALYPFSGQGAGDLSFREGDRIKIIKKTDTAQDWWVGELGGKRGNFPANYCKSI</sequence>
<dbReference type="GO" id="GO:0043332">
    <property type="term" value="C:mating projection tip"/>
    <property type="evidence" value="ECO:0007669"/>
    <property type="project" value="TreeGrafter"/>
</dbReference>
<dbReference type="FunFam" id="2.30.30.40:FF:000100">
    <property type="entry name" value="SH3 domain-containing YSC84-like protein 1"/>
    <property type="match status" value="1"/>
</dbReference>
<feature type="domain" description="BAR" evidence="5">
    <location>
        <begin position="7"/>
        <end position="241"/>
    </location>
</feature>
<dbReference type="CDD" id="cd07599">
    <property type="entry name" value="BAR_Rvs167p"/>
    <property type="match status" value="1"/>
</dbReference>
<evidence type="ECO:0000256" key="2">
    <source>
        <dbReference type="PROSITE-ProRule" id="PRU00192"/>
    </source>
</evidence>
<protein>
    <submittedName>
        <fullName evidence="6">SH3 domain signaling protein</fullName>
    </submittedName>
</protein>
<feature type="compositionally biased region" description="Basic and acidic residues" evidence="3">
    <location>
        <begin position="383"/>
        <end position="393"/>
    </location>
</feature>
<dbReference type="PANTHER" id="PTHR47174:SF2">
    <property type="entry name" value="SH3 DOMAIN SIGNALLING PROTEIN (AFU_ORTHOLOGUE AFUA_5G07670)"/>
    <property type="match status" value="1"/>
</dbReference>
<dbReference type="EMBL" id="KV875096">
    <property type="protein sequence ID" value="OIW30676.1"/>
    <property type="molecule type" value="Genomic_DNA"/>
</dbReference>
<name>A0A1J7JMY7_9PEZI</name>
<dbReference type="GO" id="GO:0006897">
    <property type="term" value="P:endocytosis"/>
    <property type="evidence" value="ECO:0007669"/>
    <property type="project" value="InterPro"/>
</dbReference>
<dbReference type="GO" id="GO:0030479">
    <property type="term" value="C:actin cortical patch"/>
    <property type="evidence" value="ECO:0007669"/>
    <property type="project" value="TreeGrafter"/>
</dbReference>
<dbReference type="Proteomes" id="UP000182658">
    <property type="component" value="Unassembled WGS sequence"/>
</dbReference>
<gene>
    <name evidence="6" type="ORF">CONLIGDRAFT_287745</name>
</gene>
<dbReference type="SMART" id="SM00326">
    <property type="entry name" value="SH3"/>
    <property type="match status" value="1"/>
</dbReference>
<evidence type="ECO:0000256" key="1">
    <source>
        <dbReference type="ARBA" id="ARBA00022443"/>
    </source>
</evidence>
<dbReference type="Pfam" id="PF03114">
    <property type="entry name" value="BAR"/>
    <property type="match status" value="1"/>
</dbReference>
<feature type="compositionally biased region" description="Polar residues" evidence="3">
    <location>
        <begin position="287"/>
        <end position="297"/>
    </location>
</feature>
<feature type="compositionally biased region" description="Polar residues" evidence="3">
    <location>
        <begin position="330"/>
        <end position="351"/>
    </location>
</feature>
<dbReference type="GO" id="GO:0031097">
    <property type="term" value="C:medial cortex"/>
    <property type="evidence" value="ECO:0007669"/>
    <property type="project" value="TreeGrafter"/>
</dbReference>
<dbReference type="InterPro" id="IPR036028">
    <property type="entry name" value="SH3-like_dom_sf"/>
</dbReference>
<dbReference type="InterPro" id="IPR046982">
    <property type="entry name" value="BIN3/RVS161-like"/>
</dbReference>
<evidence type="ECO:0000313" key="7">
    <source>
        <dbReference type="Proteomes" id="UP000182658"/>
    </source>
</evidence>
<feature type="domain" description="SH3" evidence="4">
    <location>
        <begin position="440"/>
        <end position="499"/>
    </location>
</feature>
<dbReference type="InterPro" id="IPR004148">
    <property type="entry name" value="BAR_dom"/>
</dbReference>
<dbReference type="InterPro" id="IPR001452">
    <property type="entry name" value="SH3_domain"/>
</dbReference>
<dbReference type="InParanoid" id="A0A1J7JMY7"/>
<feature type="compositionally biased region" description="Basic and acidic residues" evidence="3">
    <location>
        <begin position="163"/>
        <end position="172"/>
    </location>
</feature>
<dbReference type="AlphaFoldDB" id="A0A1J7JMY7"/>
<evidence type="ECO:0000259" key="5">
    <source>
        <dbReference type="PROSITE" id="PS51021"/>
    </source>
</evidence>
<evidence type="ECO:0000259" key="4">
    <source>
        <dbReference type="PROSITE" id="PS50002"/>
    </source>
</evidence>
<dbReference type="SUPFAM" id="SSF103657">
    <property type="entry name" value="BAR/IMD domain-like"/>
    <property type="match status" value="1"/>
</dbReference>
<dbReference type="GO" id="GO:1990528">
    <property type="term" value="C:Rvs161p-Rvs167p complex"/>
    <property type="evidence" value="ECO:0007669"/>
    <property type="project" value="TreeGrafter"/>
</dbReference>
<feature type="region of interest" description="Disordered" evidence="3">
    <location>
        <begin position="409"/>
        <end position="439"/>
    </location>
</feature>
<dbReference type="STRING" id="1408157.A0A1J7JMY7"/>
<feature type="region of interest" description="Disordered" evidence="3">
    <location>
        <begin position="153"/>
        <end position="172"/>
    </location>
</feature>
<accession>A0A1J7JMY7</accession>
<dbReference type="OrthoDB" id="10255128at2759"/>
<dbReference type="GO" id="GO:0097320">
    <property type="term" value="P:plasma membrane tubulation"/>
    <property type="evidence" value="ECO:0007669"/>
    <property type="project" value="TreeGrafter"/>
</dbReference>
<organism evidence="6 7">
    <name type="scientific">Coniochaeta ligniaria NRRL 30616</name>
    <dbReference type="NCBI Taxonomy" id="1408157"/>
    <lineage>
        <taxon>Eukaryota</taxon>
        <taxon>Fungi</taxon>
        <taxon>Dikarya</taxon>
        <taxon>Ascomycota</taxon>
        <taxon>Pezizomycotina</taxon>
        <taxon>Sordariomycetes</taxon>
        <taxon>Sordariomycetidae</taxon>
        <taxon>Coniochaetales</taxon>
        <taxon>Coniochaetaceae</taxon>
        <taxon>Coniochaeta</taxon>
    </lineage>
</organism>
<evidence type="ECO:0000313" key="6">
    <source>
        <dbReference type="EMBL" id="OIW30676.1"/>
    </source>
</evidence>
<keyword evidence="7" id="KW-1185">Reference proteome</keyword>
<dbReference type="PROSITE" id="PS51021">
    <property type="entry name" value="BAR"/>
    <property type="match status" value="1"/>
</dbReference>
<dbReference type="GO" id="GO:0008289">
    <property type="term" value="F:lipid binding"/>
    <property type="evidence" value="ECO:0007669"/>
    <property type="project" value="TreeGrafter"/>
</dbReference>
<dbReference type="SUPFAM" id="SSF50044">
    <property type="entry name" value="SH3-domain"/>
    <property type="match status" value="1"/>
</dbReference>
<dbReference type="GO" id="GO:0051666">
    <property type="term" value="P:actin cortical patch localization"/>
    <property type="evidence" value="ECO:0007669"/>
    <property type="project" value="InterPro"/>
</dbReference>
<dbReference type="Pfam" id="PF00018">
    <property type="entry name" value="SH3_1"/>
    <property type="match status" value="1"/>
</dbReference>
<feature type="compositionally biased region" description="Polar residues" evidence="3">
    <location>
        <begin position="363"/>
        <end position="380"/>
    </location>
</feature>
<dbReference type="PRINTS" id="PR00452">
    <property type="entry name" value="SH3DOMAIN"/>
</dbReference>
<dbReference type="InterPro" id="IPR027267">
    <property type="entry name" value="AH/BAR_dom_sf"/>
</dbReference>
<dbReference type="PANTHER" id="PTHR47174">
    <property type="entry name" value="BRIDGING INTEGRATOR 3"/>
    <property type="match status" value="1"/>
</dbReference>
<reference evidence="6 7" key="1">
    <citation type="submission" date="2016-10" db="EMBL/GenBank/DDBJ databases">
        <title>Draft genome sequence of Coniochaeta ligniaria NRRL30616, a lignocellulolytic fungus for bioabatement of inhibitors in plant biomass hydrolysates.</title>
        <authorList>
            <consortium name="DOE Joint Genome Institute"/>
            <person name="Jimenez D.J."/>
            <person name="Hector R.E."/>
            <person name="Riley R."/>
            <person name="Sun H."/>
            <person name="Grigoriev I.V."/>
            <person name="Van Elsas J.D."/>
            <person name="Nichols N.N."/>
        </authorList>
    </citation>
    <scope>NUCLEOTIDE SEQUENCE [LARGE SCALE GENOMIC DNA]</scope>
    <source>
        <strain evidence="6 7">NRRL 30616</strain>
    </source>
</reference>
<feature type="region of interest" description="Disordered" evidence="3">
    <location>
        <begin position="330"/>
        <end position="397"/>
    </location>
</feature>